<dbReference type="InterPro" id="IPR019013">
    <property type="entry name" value="Vma21"/>
</dbReference>
<accession>A0A2K3D389</accession>
<keyword evidence="1 6" id="KW-0812">Transmembrane</keyword>
<dbReference type="PANTHER" id="PTHR31792">
    <property type="entry name" value="VACUOLAR ATPASE ASSEMBLY INTEGRAL MEMBRANE PROTEIN VMA21"/>
    <property type="match status" value="1"/>
</dbReference>
<evidence type="ECO:0000256" key="4">
    <source>
        <dbReference type="ARBA" id="ARBA00023136"/>
    </source>
</evidence>
<dbReference type="InParanoid" id="A0A2K3D389"/>
<dbReference type="AlphaFoldDB" id="A0A2K3D389"/>
<keyword evidence="4 6" id="KW-0472">Membrane</keyword>
<dbReference type="KEGG" id="cre:CHLRE_12g500600v5"/>
<reference evidence="7 8" key="1">
    <citation type="journal article" date="2007" name="Science">
        <title>The Chlamydomonas genome reveals the evolution of key animal and plant functions.</title>
        <authorList>
            <person name="Merchant S.S."/>
            <person name="Prochnik S.E."/>
            <person name="Vallon O."/>
            <person name="Harris E.H."/>
            <person name="Karpowicz S.J."/>
            <person name="Witman G.B."/>
            <person name="Terry A."/>
            <person name="Salamov A."/>
            <person name="Fritz-Laylin L.K."/>
            <person name="Marechal-Drouard L."/>
            <person name="Marshall W.F."/>
            <person name="Qu L.H."/>
            <person name="Nelson D.R."/>
            <person name="Sanderfoot A.A."/>
            <person name="Spalding M.H."/>
            <person name="Kapitonov V.V."/>
            <person name="Ren Q."/>
            <person name="Ferris P."/>
            <person name="Lindquist E."/>
            <person name="Shapiro H."/>
            <person name="Lucas S.M."/>
            <person name="Grimwood J."/>
            <person name="Schmutz J."/>
            <person name="Cardol P."/>
            <person name="Cerutti H."/>
            <person name="Chanfreau G."/>
            <person name="Chen C.L."/>
            <person name="Cognat V."/>
            <person name="Croft M.T."/>
            <person name="Dent R."/>
            <person name="Dutcher S."/>
            <person name="Fernandez E."/>
            <person name="Fukuzawa H."/>
            <person name="Gonzalez-Ballester D."/>
            <person name="Gonzalez-Halphen D."/>
            <person name="Hallmann A."/>
            <person name="Hanikenne M."/>
            <person name="Hippler M."/>
            <person name="Inwood W."/>
            <person name="Jabbari K."/>
            <person name="Kalanon M."/>
            <person name="Kuras R."/>
            <person name="Lefebvre P.A."/>
            <person name="Lemaire S.D."/>
            <person name="Lobanov A.V."/>
            <person name="Lohr M."/>
            <person name="Manuell A."/>
            <person name="Meier I."/>
            <person name="Mets L."/>
            <person name="Mittag M."/>
            <person name="Mittelmeier T."/>
            <person name="Moroney J.V."/>
            <person name="Moseley J."/>
            <person name="Napoli C."/>
            <person name="Nedelcu A.M."/>
            <person name="Niyogi K."/>
            <person name="Novoselov S.V."/>
            <person name="Paulsen I.T."/>
            <person name="Pazour G."/>
            <person name="Purton S."/>
            <person name="Ral J.P."/>
            <person name="Riano-Pachon D.M."/>
            <person name="Riekhof W."/>
            <person name="Rymarquis L."/>
            <person name="Schroda M."/>
            <person name="Stern D."/>
            <person name="Umen J."/>
            <person name="Willows R."/>
            <person name="Wilson N."/>
            <person name="Zimmer S.L."/>
            <person name="Allmer J."/>
            <person name="Balk J."/>
            <person name="Bisova K."/>
            <person name="Chen C.J."/>
            <person name="Elias M."/>
            <person name="Gendler K."/>
            <person name="Hauser C."/>
            <person name="Lamb M.R."/>
            <person name="Ledford H."/>
            <person name="Long J.C."/>
            <person name="Minagawa J."/>
            <person name="Page M.D."/>
            <person name="Pan J."/>
            <person name="Pootakham W."/>
            <person name="Roje S."/>
            <person name="Rose A."/>
            <person name="Stahlberg E."/>
            <person name="Terauchi A.M."/>
            <person name="Yang P."/>
            <person name="Ball S."/>
            <person name="Bowler C."/>
            <person name="Dieckmann C.L."/>
            <person name="Gladyshev V.N."/>
            <person name="Green P."/>
            <person name="Jorgensen R."/>
            <person name="Mayfield S."/>
            <person name="Mueller-Roeber B."/>
            <person name="Rajamani S."/>
            <person name="Sayre R.T."/>
            <person name="Brokstein P."/>
            <person name="Dubchak I."/>
            <person name="Goodstein D."/>
            <person name="Hornick L."/>
            <person name="Huang Y.W."/>
            <person name="Jhaveri J."/>
            <person name="Luo Y."/>
            <person name="Martinez D."/>
            <person name="Ngau W.C."/>
            <person name="Otillar B."/>
            <person name="Poliakov A."/>
            <person name="Porter A."/>
            <person name="Szajkowski L."/>
            <person name="Werner G."/>
            <person name="Zhou K."/>
            <person name="Grigoriev I.V."/>
            <person name="Rokhsar D.S."/>
            <person name="Grossman A.R."/>
        </authorList>
    </citation>
    <scope>NUCLEOTIDE SEQUENCE [LARGE SCALE GENOMIC DNA]</scope>
    <source>
        <strain evidence="8">CC-503</strain>
    </source>
</reference>
<keyword evidence="5" id="KW-0968">Cytoplasmic vesicle</keyword>
<evidence type="ECO:0008006" key="9">
    <source>
        <dbReference type="Google" id="ProtNLM"/>
    </source>
</evidence>
<evidence type="ECO:0000256" key="3">
    <source>
        <dbReference type="ARBA" id="ARBA00022989"/>
    </source>
</evidence>
<sequence length="87" mass="9334">MKALLTVGVFSILMVTTPFILYFASYEGYLDKLYALTVGIPGPENRAVASAILAVLGVNLVVGGFLYVAFQEVTTDDTAKVEAKKND</sequence>
<dbReference type="RefSeq" id="XP_042918287.1">
    <property type="nucleotide sequence ID" value="XM_043068079.1"/>
</dbReference>
<evidence type="ECO:0000313" key="8">
    <source>
        <dbReference type="Proteomes" id="UP000006906"/>
    </source>
</evidence>
<dbReference type="GO" id="GO:0070072">
    <property type="term" value="P:vacuolar proton-transporting V-type ATPase complex assembly"/>
    <property type="evidence" value="ECO:0000318"/>
    <property type="project" value="GO_Central"/>
</dbReference>
<dbReference type="GO" id="GO:0005789">
    <property type="term" value="C:endoplasmic reticulum membrane"/>
    <property type="evidence" value="ECO:0000318"/>
    <property type="project" value="GO_Central"/>
</dbReference>
<dbReference type="GeneID" id="5716381"/>
<keyword evidence="3 6" id="KW-1133">Transmembrane helix</keyword>
<dbReference type="EMBL" id="CM008973">
    <property type="protein sequence ID" value="PNW75004.1"/>
    <property type="molecule type" value="Genomic_DNA"/>
</dbReference>
<dbReference type="Proteomes" id="UP000006906">
    <property type="component" value="Chromosome 12"/>
</dbReference>
<dbReference type="Gramene" id="PNW75004">
    <property type="protein sequence ID" value="PNW75004"/>
    <property type="gene ID" value="CHLRE_12g500600v5"/>
</dbReference>
<proteinExistence type="predicted"/>
<organism evidence="7 8">
    <name type="scientific">Chlamydomonas reinhardtii</name>
    <name type="common">Chlamydomonas smithii</name>
    <dbReference type="NCBI Taxonomy" id="3055"/>
    <lineage>
        <taxon>Eukaryota</taxon>
        <taxon>Viridiplantae</taxon>
        <taxon>Chlorophyta</taxon>
        <taxon>core chlorophytes</taxon>
        <taxon>Chlorophyceae</taxon>
        <taxon>CS clade</taxon>
        <taxon>Chlamydomonadales</taxon>
        <taxon>Chlamydomonadaceae</taxon>
        <taxon>Chlamydomonas</taxon>
    </lineage>
</organism>
<evidence type="ECO:0000313" key="7">
    <source>
        <dbReference type="EMBL" id="PNW75004.1"/>
    </source>
</evidence>
<dbReference type="Pfam" id="PF09446">
    <property type="entry name" value="VMA21"/>
    <property type="match status" value="1"/>
</dbReference>
<gene>
    <name evidence="7" type="ORF">CHLRE_12g500600v5</name>
</gene>
<evidence type="ECO:0000256" key="2">
    <source>
        <dbReference type="ARBA" id="ARBA00022824"/>
    </source>
</evidence>
<dbReference type="OrthoDB" id="534817at2759"/>
<protein>
    <recommendedName>
        <fullName evidence="9">Vacuolar ATPase assembly integral membrane protein VMA21 homolog</fullName>
    </recommendedName>
</protein>
<dbReference type="PANTHER" id="PTHR31792:SF3">
    <property type="entry name" value="VACUOLAR ATPASE ASSEMBLY INTEGRAL MEMBRANE PROTEIN VMA21"/>
    <property type="match status" value="1"/>
</dbReference>
<keyword evidence="2" id="KW-0256">Endoplasmic reticulum</keyword>
<name>A0A2K3D389_CHLRE</name>
<dbReference type="GO" id="GO:0031410">
    <property type="term" value="C:cytoplasmic vesicle"/>
    <property type="evidence" value="ECO:0007669"/>
    <property type="project" value="UniProtKB-KW"/>
</dbReference>
<feature type="transmembrane region" description="Helical" evidence="6">
    <location>
        <begin position="47"/>
        <end position="70"/>
    </location>
</feature>
<evidence type="ECO:0000256" key="1">
    <source>
        <dbReference type="ARBA" id="ARBA00022692"/>
    </source>
</evidence>
<evidence type="ECO:0000256" key="5">
    <source>
        <dbReference type="ARBA" id="ARBA00023329"/>
    </source>
</evidence>
<keyword evidence="8" id="KW-1185">Reference proteome</keyword>
<evidence type="ECO:0000256" key="6">
    <source>
        <dbReference type="SAM" id="Phobius"/>
    </source>
</evidence>